<name>A0A081B8S4_9HYPH</name>
<keyword evidence="7" id="KW-1185">Reference proteome</keyword>
<dbReference type="Proteomes" id="UP000028702">
    <property type="component" value="Unassembled WGS sequence"/>
</dbReference>
<dbReference type="PANTHER" id="PTHR10434">
    <property type="entry name" value="1-ACYL-SN-GLYCEROL-3-PHOSPHATE ACYLTRANSFERASE"/>
    <property type="match status" value="1"/>
</dbReference>
<reference evidence="6 7" key="1">
    <citation type="submission" date="2014-07" db="EMBL/GenBank/DDBJ databases">
        <title>Tepidicaulis marinum gen. nov., sp. nov., a novel marine bacterium denitrifying nitrate to nitrous oxide strictly under microaerobic conditions.</title>
        <authorList>
            <person name="Takeuchi M."/>
            <person name="Yamagishi T."/>
            <person name="Kamagata Y."/>
            <person name="Oshima K."/>
            <person name="Hattori M."/>
            <person name="Katayama T."/>
            <person name="Hanada S."/>
            <person name="Tamaki H."/>
            <person name="Marumo K."/>
            <person name="Maeda H."/>
            <person name="Nedachi M."/>
            <person name="Iwasaki W."/>
            <person name="Suwa Y."/>
            <person name="Sakata S."/>
        </authorList>
    </citation>
    <scope>NUCLEOTIDE SEQUENCE [LARGE SCALE GENOMIC DNA]</scope>
    <source>
        <strain evidence="6 7">MA2</strain>
    </source>
</reference>
<dbReference type="PANTHER" id="PTHR10434:SF40">
    <property type="entry name" value="1-ACYL-SN-GLYCEROL-3-PHOSPHATE ACYLTRANSFERASE"/>
    <property type="match status" value="1"/>
</dbReference>
<dbReference type="GO" id="GO:0006654">
    <property type="term" value="P:phosphatidic acid biosynthetic process"/>
    <property type="evidence" value="ECO:0007669"/>
    <property type="project" value="TreeGrafter"/>
</dbReference>
<keyword evidence="4" id="KW-0812">Transmembrane</keyword>
<keyword evidence="4" id="KW-1133">Transmembrane helix</keyword>
<dbReference type="InterPro" id="IPR002123">
    <property type="entry name" value="Plipid/glycerol_acylTrfase"/>
</dbReference>
<feature type="transmembrane region" description="Helical" evidence="4">
    <location>
        <begin position="12"/>
        <end position="38"/>
    </location>
</feature>
<dbReference type="SMART" id="SM00563">
    <property type="entry name" value="PlsC"/>
    <property type="match status" value="1"/>
</dbReference>
<keyword evidence="4" id="KW-0472">Membrane</keyword>
<dbReference type="STRING" id="1333998.M2A_0941"/>
<dbReference type="Pfam" id="PF01553">
    <property type="entry name" value="Acyltransferase"/>
    <property type="match status" value="1"/>
</dbReference>
<proteinExistence type="predicted"/>
<dbReference type="RefSeq" id="WP_045443584.1">
    <property type="nucleotide sequence ID" value="NZ_BBIO01000003.1"/>
</dbReference>
<comment type="caution">
    <text evidence="6">The sequence shown here is derived from an EMBL/GenBank/DDBJ whole genome shotgun (WGS) entry which is preliminary data.</text>
</comment>
<dbReference type="EMBL" id="BBIO01000003">
    <property type="protein sequence ID" value="GAK44442.1"/>
    <property type="molecule type" value="Genomic_DNA"/>
</dbReference>
<dbReference type="CDD" id="cd07989">
    <property type="entry name" value="LPLAT_AGPAT-like"/>
    <property type="match status" value="1"/>
</dbReference>
<evidence type="ECO:0000256" key="3">
    <source>
        <dbReference type="ARBA" id="ARBA00023315"/>
    </source>
</evidence>
<accession>A0A081B8S4</accession>
<dbReference type="eggNOG" id="COG0204">
    <property type="taxonomic scope" value="Bacteria"/>
</dbReference>
<evidence type="ECO:0000313" key="7">
    <source>
        <dbReference type="Proteomes" id="UP000028702"/>
    </source>
</evidence>
<evidence type="ECO:0000313" key="6">
    <source>
        <dbReference type="EMBL" id="GAK44442.1"/>
    </source>
</evidence>
<organism evidence="6 7">
    <name type="scientific">Tepidicaulis marinus</name>
    <dbReference type="NCBI Taxonomy" id="1333998"/>
    <lineage>
        <taxon>Bacteria</taxon>
        <taxon>Pseudomonadati</taxon>
        <taxon>Pseudomonadota</taxon>
        <taxon>Alphaproteobacteria</taxon>
        <taxon>Hyphomicrobiales</taxon>
        <taxon>Parvibaculaceae</taxon>
        <taxon>Tepidicaulis</taxon>
    </lineage>
</organism>
<keyword evidence="2 6" id="KW-0808">Transferase</keyword>
<dbReference type="SUPFAM" id="SSF69593">
    <property type="entry name" value="Glycerol-3-phosphate (1)-acyltransferase"/>
    <property type="match status" value="1"/>
</dbReference>
<protein>
    <submittedName>
        <fullName evidence="6">Phospholipid/glycerol acyltransferase</fullName>
    </submittedName>
</protein>
<evidence type="ECO:0000256" key="4">
    <source>
        <dbReference type="SAM" id="Phobius"/>
    </source>
</evidence>
<keyword evidence="3 6" id="KW-0012">Acyltransferase</keyword>
<evidence type="ECO:0000256" key="1">
    <source>
        <dbReference type="ARBA" id="ARBA00005189"/>
    </source>
</evidence>
<feature type="domain" description="Phospholipid/glycerol acyltransferase" evidence="5">
    <location>
        <begin position="71"/>
        <end position="185"/>
    </location>
</feature>
<dbReference type="AlphaFoldDB" id="A0A081B8S4"/>
<dbReference type="GO" id="GO:0003841">
    <property type="term" value="F:1-acylglycerol-3-phosphate O-acyltransferase activity"/>
    <property type="evidence" value="ECO:0007669"/>
    <property type="project" value="TreeGrafter"/>
</dbReference>
<gene>
    <name evidence="6" type="ORF">M2A_0941</name>
</gene>
<comment type="pathway">
    <text evidence="1">Lipid metabolism.</text>
</comment>
<sequence>MLFLRSALFNLTFYVSSAIICIAVTPAFILPRGVIVFCMRAWSRWTMWLLRVIAGTRYEVRGLENLPKEPALIASKHQSMWDTIIYAAILNDPAIVLKKELLYIPYYGWYSIKAQMVPVDRTSGASALRNLILHAKNALAQNRHLVIFPEGTRAAPGSHNPYKPGVAGLYSQLGIACVPVALNSGLYWPRRKFLRRPGTIVLEFLPPIPPGMNRKAFMAELEGRIEPATDKLLAEAGFSG</sequence>
<evidence type="ECO:0000259" key="5">
    <source>
        <dbReference type="SMART" id="SM00563"/>
    </source>
</evidence>
<evidence type="ECO:0000256" key="2">
    <source>
        <dbReference type="ARBA" id="ARBA00022679"/>
    </source>
</evidence>